<evidence type="ECO:0000256" key="3">
    <source>
        <dbReference type="ARBA" id="ARBA00022516"/>
    </source>
</evidence>
<evidence type="ECO:0000256" key="7">
    <source>
        <dbReference type="ARBA" id="ARBA00023002"/>
    </source>
</evidence>
<keyword evidence="9" id="KW-0496">Mitochondrion</keyword>
<keyword evidence="5" id="KW-0521">NADP</keyword>
<evidence type="ECO:0000313" key="17">
    <source>
        <dbReference type="Proteomes" id="UP000031036"/>
    </source>
</evidence>
<dbReference type="STRING" id="6265.A0A0B2VBU3"/>
<dbReference type="SMART" id="SM00829">
    <property type="entry name" value="PKS_ER"/>
    <property type="match status" value="1"/>
</dbReference>
<sequence length="422" mass="47298">MLSSALRVLVRALRGASQRRSLTCRQLVYENYGDPLKVLKLKSIGIPEKLEAKEIRVKWMAAPINPADINQVQGVYPIKPPLPAVGGSEGFAEVEAVGAGVSDLKVGDWVVAAHSGLGCWRTHAIYAEEDVVRIEKDLPFEAAATFQVNPPTAYRMLKDFVHLRPGDLVVQNGANSAVGRAVIQIAHARRLRTVNMVRNRSNISELIAELKSLGADEVFTEEQMLKETKGKAKGAKLALNCVGGRSALTLASCLANKGVMVTYGGMSKQPIQVPTASLIFKDIKLVGFWMSHWYTFPEHKPQRDEMFRELAELVRSGRFKTPHFQRVKLDDWQQAITDALSSSVPTASLIFKDIKLVGFWMSHWYTFPEHKPQRDEMFRELAELVRSGRFKTPHFQRVKLDDWQQAITDALSSSVKKQLFVY</sequence>
<dbReference type="SUPFAM" id="SSF50129">
    <property type="entry name" value="GroES-like"/>
    <property type="match status" value="1"/>
</dbReference>
<feature type="domain" description="Enoyl reductase (ER)" evidence="15">
    <location>
        <begin position="34"/>
        <end position="351"/>
    </location>
</feature>
<comment type="catalytic activity">
    <reaction evidence="14">
        <text>a 2,3-saturated acyl-[ACP] + NADP(+) = a (2E)-enoyl-[ACP] + NADPH + H(+)</text>
        <dbReference type="Rhea" id="RHEA:22564"/>
        <dbReference type="Rhea" id="RHEA-COMP:9925"/>
        <dbReference type="Rhea" id="RHEA-COMP:9926"/>
        <dbReference type="ChEBI" id="CHEBI:15378"/>
        <dbReference type="ChEBI" id="CHEBI:57783"/>
        <dbReference type="ChEBI" id="CHEBI:58349"/>
        <dbReference type="ChEBI" id="CHEBI:78784"/>
        <dbReference type="ChEBI" id="CHEBI:78785"/>
        <dbReference type="EC" id="1.3.1.104"/>
    </reaction>
</comment>
<comment type="similarity">
    <text evidence="2">Belongs to the zinc-containing alcohol dehydrogenase family. Quinone oxidoreductase subfamily.</text>
</comment>
<keyword evidence="10" id="KW-0275">Fatty acid biosynthesis</keyword>
<dbReference type="InterPro" id="IPR013154">
    <property type="entry name" value="ADH-like_N"/>
</dbReference>
<evidence type="ECO:0000256" key="6">
    <source>
        <dbReference type="ARBA" id="ARBA00022946"/>
    </source>
</evidence>
<dbReference type="InterPro" id="IPR020843">
    <property type="entry name" value="ER"/>
</dbReference>
<proteinExistence type="inferred from homology"/>
<reference evidence="16 17" key="1">
    <citation type="submission" date="2014-11" db="EMBL/GenBank/DDBJ databases">
        <title>Genetic blueprint of the zoonotic pathogen Toxocara canis.</title>
        <authorList>
            <person name="Zhu X.-Q."/>
            <person name="Korhonen P.K."/>
            <person name="Cai H."/>
            <person name="Young N.D."/>
            <person name="Nejsum P."/>
            <person name="von Samson-Himmelstjerna G."/>
            <person name="Boag P.R."/>
            <person name="Tan P."/>
            <person name="Li Q."/>
            <person name="Min J."/>
            <person name="Yang Y."/>
            <person name="Wang X."/>
            <person name="Fang X."/>
            <person name="Hall R.S."/>
            <person name="Hofmann A."/>
            <person name="Sternberg P.W."/>
            <person name="Jex A.R."/>
            <person name="Gasser R.B."/>
        </authorList>
    </citation>
    <scope>NUCLEOTIDE SEQUENCE [LARGE SCALE GENOMIC DNA]</scope>
    <source>
        <strain evidence="16">PN_DK_2014</strain>
    </source>
</reference>
<dbReference type="OrthoDB" id="7482721at2759"/>
<dbReference type="OMA" id="YGYTQSK"/>
<keyword evidence="3" id="KW-0444">Lipid biosynthesis</keyword>
<comment type="subcellular location">
    <subcellularLocation>
        <location evidence="1">Mitochondrion</location>
    </subcellularLocation>
</comment>
<dbReference type="PANTHER" id="PTHR43981:SF2">
    <property type="entry name" value="ENOYL-[ACYL-CARRIER-PROTEIN] REDUCTASE, MITOCHONDRIAL"/>
    <property type="match status" value="1"/>
</dbReference>
<accession>A0A0B2VBU3</accession>
<evidence type="ECO:0000256" key="11">
    <source>
        <dbReference type="ARBA" id="ARBA00038963"/>
    </source>
</evidence>
<evidence type="ECO:0000259" key="15">
    <source>
        <dbReference type="SMART" id="SM00829"/>
    </source>
</evidence>
<evidence type="ECO:0000256" key="12">
    <source>
        <dbReference type="ARBA" id="ARBA00041058"/>
    </source>
</evidence>
<comment type="caution">
    <text evidence="16">The sequence shown here is derived from an EMBL/GenBank/DDBJ whole genome shotgun (WGS) entry which is preliminary data.</text>
</comment>
<dbReference type="Gene3D" id="3.40.50.720">
    <property type="entry name" value="NAD(P)-binding Rossmann-like Domain"/>
    <property type="match status" value="2"/>
</dbReference>
<dbReference type="FunFam" id="3.40.50.720:FF:000112">
    <property type="entry name" value="Enoyl-[acyl-carrier-protein] reductase 1, mitochondrial"/>
    <property type="match status" value="1"/>
</dbReference>
<name>A0A0B2VBU3_TOXCA</name>
<dbReference type="AlphaFoldDB" id="A0A0B2VBU3"/>
<evidence type="ECO:0000256" key="14">
    <source>
        <dbReference type="ARBA" id="ARBA00048843"/>
    </source>
</evidence>
<dbReference type="Pfam" id="PF00107">
    <property type="entry name" value="ADH_zinc_N"/>
    <property type="match status" value="1"/>
</dbReference>
<keyword evidence="4" id="KW-0276">Fatty acid metabolism</keyword>
<keyword evidence="7" id="KW-0560">Oxidoreductase</keyword>
<dbReference type="InterPro" id="IPR036291">
    <property type="entry name" value="NAD(P)-bd_dom_sf"/>
</dbReference>
<evidence type="ECO:0000256" key="5">
    <source>
        <dbReference type="ARBA" id="ARBA00022857"/>
    </source>
</evidence>
<dbReference type="FunFam" id="3.90.180.10:FF:000010">
    <property type="entry name" value="Enoyl-[acyl-carrier-protein] reductase, mitochondrial"/>
    <property type="match status" value="1"/>
</dbReference>
<dbReference type="Gene3D" id="3.90.180.10">
    <property type="entry name" value="Medium-chain alcohol dehydrogenases, catalytic domain"/>
    <property type="match status" value="1"/>
</dbReference>
<dbReference type="EC" id="1.3.1.104" evidence="11"/>
<evidence type="ECO:0000256" key="8">
    <source>
        <dbReference type="ARBA" id="ARBA00023098"/>
    </source>
</evidence>
<dbReference type="InterPro" id="IPR013149">
    <property type="entry name" value="ADH-like_C"/>
</dbReference>
<keyword evidence="17" id="KW-1185">Reference proteome</keyword>
<dbReference type="CDD" id="cd08290">
    <property type="entry name" value="ETR"/>
    <property type="match status" value="1"/>
</dbReference>
<dbReference type="GO" id="GO:0006633">
    <property type="term" value="P:fatty acid biosynthetic process"/>
    <property type="evidence" value="ECO:0007669"/>
    <property type="project" value="UniProtKB-KW"/>
</dbReference>
<evidence type="ECO:0000256" key="9">
    <source>
        <dbReference type="ARBA" id="ARBA00023128"/>
    </source>
</evidence>
<dbReference type="GO" id="GO:0141148">
    <property type="term" value="F:enoyl-[acyl-carrier-protein] reductase (NADPH) activity"/>
    <property type="evidence" value="ECO:0007669"/>
    <property type="project" value="UniProtKB-EC"/>
</dbReference>
<keyword evidence="8" id="KW-0443">Lipid metabolism</keyword>
<protein>
    <recommendedName>
        <fullName evidence="12">Enoyl-[acyl-carrier-protein] reductase, mitochondrial</fullName>
        <ecNumber evidence="11">1.3.1.104</ecNumber>
    </recommendedName>
    <alternativeName>
        <fullName evidence="13">2-enoyl thioester reductase</fullName>
    </alternativeName>
</protein>
<dbReference type="InterPro" id="IPR051034">
    <property type="entry name" value="Mito_Enoyl-ACP_Reductase"/>
</dbReference>
<dbReference type="SUPFAM" id="SSF51735">
    <property type="entry name" value="NAD(P)-binding Rossmann-fold domains"/>
    <property type="match status" value="1"/>
</dbReference>
<dbReference type="Proteomes" id="UP000031036">
    <property type="component" value="Unassembled WGS sequence"/>
</dbReference>
<dbReference type="EMBL" id="JPKZ01001964">
    <property type="protein sequence ID" value="KHN78973.1"/>
    <property type="molecule type" value="Genomic_DNA"/>
</dbReference>
<dbReference type="PANTHER" id="PTHR43981">
    <property type="entry name" value="ENOYL-[ACYL-CARRIER-PROTEIN] REDUCTASE, MITOCHONDRIAL"/>
    <property type="match status" value="1"/>
</dbReference>
<dbReference type="Pfam" id="PF08240">
    <property type="entry name" value="ADH_N"/>
    <property type="match status" value="1"/>
</dbReference>
<dbReference type="InterPro" id="IPR011032">
    <property type="entry name" value="GroES-like_sf"/>
</dbReference>
<evidence type="ECO:0000256" key="13">
    <source>
        <dbReference type="ARBA" id="ARBA00042123"/>
    </source>
</evidence>
<gene>
    <name evidence="16" type="primary">W09H1.5</name>
    <name evidence="16" type="ORF">Tcan_09049</name>
</gene>
<evidence type="ECO:0000256" key="4">
    <source>
        <dbReference type="ARBA" id="ARBA00022832"/>
    </source>
</evidence>
<organism evidence="16 17">
    <name type="scientific">Toxocara canis</name>
    <name type="common">Canine roundworm</name>
    <dbReference type="NCBI Taxonomy" id="6265"/>
    <lineage>
        <taxon>Eukaryota</taxon>
        <taxon>Metazoa</taxon>
        <taxon>Ecdysozoa</taxon>
        <taxon>Nematoda</taxon>
        <taxon>Chromadorea</taxon>
        <taxon>Rhabditida</taxon>
        <taxon>Spirurina</taxon>
        <taxon>Ascaridomorpha</taxon>
        <taxon>Ascaridoidea</taxon>
        <taxon>Toxocaridae</taxon>
        <taxon>Toxocara</taxon>
    </lineage>
</organism>
<keyword evidence="6" id="KW-0809">Transit peptide</keyword>
<evidence type="ECO:0000256" key="10">
    <source>
        <dbReference type="ARBA" id="ARBA00023160"/>
    </source>
</evidence>
<dbReference type="GO" id="GO:0005739">
    <property type="term" value="C:mitochondrion"/>
    <property type="evidence" value="ECO:0007669"/>
    <property type="project" value="UniProtKB-SubCell"/>
</dbReference>
<evidence type="ECO:0000256" key="1">
    <source>
        <dbReference type="ARBA" id="ARBA00004173"/>
    </source>
</evidence>
<evidence type="ECO:0000313" key="16">
    <source>
        <dbReference type="EMBL" id="KHN78973.1"/>
    </source>
</evidence>
<evidence type="ECO:0000256" key="2">
    <source>
        <dbReference type="ARBA" id="ARBA00010371"/>
    </source>
</evidence>